<gene>
    <name evidence="2" type="ORF">OIH86_09735</name>
</gene>
<dbReference type="InterPro" id="IPR029018">
    <property type="entry name" value="Hex-like_dom2"/>
</dbReference>
<name>A0ABT3DGD5_9BACI</name>
<dbReference type="Gene3D" id="3.20.20.520">
    <property type="entry name" value="Glycosyl hydrolase family 115"/>
    <property type="match status" value="1"/>
</dbReference>
<evidence type="ECO:0000313" key="3">
    <source>
        <dbReference type="Proteomes" id="UP001526147"/>
    </source>
</evidence>
<evidence type="ECO:0000313" key="2">
    <source>
        <dbReference type="EMBL" id="MCV9885938.1"/>
    </source>
</evidence>
<protein>
    <submittedName>
        <fullName evidence="2">Glycosyl hydrolase 115 family protein</fullName>
    </submittedName>
</protein>
<comment type="caution">
    <text evidence="2">The sequence shown here is derived from an EMBL/GenBank/DDBJ whole genome shotgun (WGS) entry which is preliminary data.</text>
</comment>
<dbReference type="Gene3D" id="3.30.379.10">
    <property type="entry name" value="Chitobiase/beta-hexosaminidase domain 2-like"/>
    <property type="match status" value="1"/>
</dbReference>
<sequence length="691" mass="81042">MHVVVKTNCIISVPQKISTPVQHALDMIKRDHKKIFGCQPILKTAAEQEATIIINYAKGGKECPTRPEAFCFRFQQINEKWILNIIGYDDLGLVYGLLHYIQQYLDIDPFWFWGDLDVEQKSQVLIPTIDYVSKEQLVKYRGWFVNDEVCLIGWKEEYPPSKEVWYPVFEALLRCGGNMVIPGTDLPKAGIHAELAAEMGLWVTHHHAEPLGAEMFLRAYTGKKPSYKEHPDLFEALWTEAIQKQKDQNIVWVLSFRGQGDAPFWQYDPEFDTPEKRGAMISKVVHRQYEMLCDAIEQPICCMALYGEIAELYKQGHIHVPDQIMKIWADNGYGKMVSRRQGNEIYRIPSLPNENDSGEHGIYYHVTFHDLQASNHLTMFPSPPQLIKEEIEKSFASGATSYLLLNSGNIRQHLYPLDLVSQLWRYGSVDIEVHLQQFIKRFYSSYHDEMTKLYKSYFEKTIKYGQNEDDRAGEEFYHHNARKIIGHWLQNRENSVNEKLFWATGEIPFIDQVNWFYEKCQDGLIGWENLLNKCHKLLLKLSTSDKERFYDLFVSQVELHVSGCKGFISLCKGYKSFTIQHYPLAFVQVSESIWAYQESLQALKKSEHGKWNHFYRADWLTNVKSTLYSLEALRKYIRMQGDSPDFFLWYKEYVMPETEKYIYLENTHRKPLSDDKLARKLSEKFQEIMEF</sequence>
<evidence type="ECO:0000256" key="1">
    <source>
        <dbReference type="ARBA" id="ARBA00022801"/>
    </source>
</evidence>
<organism evidence="2 3">
    <name type="scientific">Metabacillus halosaccharovorans</name>
    <dbReference type="NCBI Taxonomy" id="930124"/>
    <lineage>
        <taxon>Bacteria</taxon>
        <taxon>Bacillati</taxon>
        <taxon>Bacillota</taxon>
        <taxon>Bacilli</taxon>
        <taxon>Bacillales</taxon>
        <taxon>Bacillaceae</taxon>
        <taxon>Metabacillus</taxon>
    </lineage>
</organism>
<dbReference type="PANTHER" id="PTHR37842:SF2">
    <property type="entry name" value="GYLCOSYL HYDROLASE 115 C-TERMINAL DOMAIN-CONTAINING PROTEIN"/>
    <property type="match status" value="1"/>
</dbReference>
<keyword evidence="1 2" id="KW-0378">Hydrolase</keyword>
<dbReference type="GO" id="GO:0016787">
    <property type="term" value="F:hydrolase activity"/>
    <property type="evidence" value="ECO:0007669"/>
    <property type="project" value="UniProtKB-KW"/>
</dbReference>
<proteinExistence type="predicted"/>
<keyword evidence="3" id="KW-1185">Reference proteome</keyword>
<dbReference type="Pfam" id="PF15979">
    <property type="entry name" value="Glyco_hydro_115"/>
    <property type="match status" value="1"/>
</dbReference>
<dbReference type="SUPFAM" id="SSF55545">
    <property type="entry name" value="beta-N-acetylhexosaminidase-like domain"/>
    <property type="match status" value="1"/>
</dbReference>
<reference evidence="2 3" key="1">
    <citation type="submission" date="2022-10" db="EMBL/GenBank/DDBJ databases">
        <title>Draft genome assembly of moderately radiation resistant bacterium Metabacillus halosaccharovorans.</title>
        <authorList>
            <person name="Pal S."/>
            <person name="Gopinathan A."/>
        </authorList>
    </citation>
    <scope>NUCLEOTIDE SEQUENCE [LARGE SCALE GENOMIC DNA]</scope>
    <source>
        <strain evidence="2 3">VITHBRA001</strain>
    </source>
</reference>
<accession>A0ABT3DGD5</accession>
<dbReference type="InterPro" id="IPR031924">
    <property type="entry name" value="GH115"/>
</dbReference>
<dbReference type="PANTHER" id="PTHR37842">
    <property type="match status" value="1"/>
</dbReference>
<dbReference type="InterPro" id="IPR042301">
    <property type="entry name" value="GH115_sf"/>
</dbReference>
<dbReference type="EMBL" id="JAOYEY010000035">
    <property type="protein sequence ID" value="MCV9885938.1"/>
    <property type="molecule type" value="Genomic_DNA"/>
</dbReference>
<dbReference type="Proteomes" id="UP001526147">
    <property type="component" value="Unassembled WGS sequence"/>
</dbReference>
<dbReference type="RefSeq" id="WP_264142632.1">
    <property type="nucleotide sequence ID" value="NZ_JAOYEY010000035.1"/>
</dbReference>